<dbReference type="AlphaFoldDB" id="A0A357VLN3"/>
<reference evidence="6 7" key="1">
    <citation type="journal article" date="2018" name="Nat. Biotechnol.">
        <title>A standardized bacterial taxonomy based on genome phylogeny substantially revises the tree of life.</title>
        <authorList>
            <person name="Parks D.H."/>
            <person name="Chuvochina M."/>
            <person name="Waite D.W."/>
            <person name="Rinke C."/>
            <person name="Skarshewski A."/>
            <person name="Chaumeil P.A."/>
            <person name="Hugenholtz P."/>
        </authorList>
    </citation>
    <scope>NUCLEOTIDE SEQUENCE [LARGE SCALE GENOMIC DNA]</scope>
    <source>
        <strain evidence="6">UBA12544</strain>
    </source>
</reference>
<dbReference type="PANTHER" id="PTHR11496">
    <property type="entry name" value="ALCOHOL DEHYDROGENASE"/>
    <property type="match status" value="1"/>
</dbReference>
<evidence type="ECO:0000313" key="7">
    <source>
        <dbReference type="Proteomes" id="UP000264445"/>
    </source>
</evidence>
<dbReference type="RefSeq" id="WP_278429026.1">
    <property type="nucleotide sequence ID" value="NZ_DOLB01000090.1"/>
</dbReference>
<dbReference type="FunFam" id="3.40.50.1970:FF:000003">
    <property type="entry name" value="Alcohol dehydrogenase, iron-containing"/>
    <property type="match status" value="1"/>
</dbReference>
<feature type="domain" description="Fe-containing alcohol dehydrogenase-like C-terminal" evidence="5">
    <location>
        <begin position="188"/>
        <end position="264"/>
    </location>
</feature>
<dbReference type="PANTHER" id="PTHR11496:SF102">
    <property type="entry name" value="ALCOHOL DEHYDROGENASE 4"/>
    <property type="match status" value="1"/>
</dbReference>
<dbReference type="CDD" id="cd08551">
    <property type="entry name" value="Fe-ADH"/>
    <property type="match status" value="1"/>
</dbReference>
<comment type="similarity">
    <text evidence="1">Belongs to the iron-containing alcohol dehydrogenase family.</text>
</comment>
<dbReference type="InterPro" id="IPR039697">
    <property type="entry name" value="Alcohol_dehydrogenase_Fe"/>
</dbReference>
<keyword evidence="2" id="KW-0560">Oxidoreductase</keyword>
<evidence type="ECO:0000313" key="6">
    <source>
        <dbReference type="EMBL" id="HBT49284.1"/>
    </source>
</evidence>
<dbReference type="InterPro" id="IPR018211">
    <property type="entry name" value="ADH_Fe_CS"/>
</dbReference>
<dbReference type="SUPFAM" id="SSF56796">
    <property type="entry name" value="Dehydroquinate synthase-like"/>
    <property type="match status" value="1"/>
</dbReference>
<protein>
    <submittedName>
        <fullName evidence="6">Uncharacterized protein</fullName>
    </submittedName>
</protein>
<dbReference type="InterPro" id="IPR001670">
    <property type="entry name" value="ADH_Fe/GldA"/>
</dbReference>
<dbReference type="Proteomes" id="UP000264445">
    <property type="component" value="Unassembled WGS sequence"/>
</dbReference>
<dbReference type="Gene3D" id="1.20.1090.10">
    <property type="entry name" value="Dehydroquinate synthase-like - alpha domain"/>
    <property type="match status" value="1"/>
</dbReference>
<dbReference type="Pfam" id="PF00465">
    <property type="entry name" value="Fe-ADH"/>
    <property type="match status" value="1"/>
</dbReference>
<keyword evidence="3" id="KW-0520">NAD</keyword>
<name>A0A357VLN3_9THEO</name>
<feature type="domain" description="Alcohol dehydrogenase iron-type/glycerol dehydrogenase GldA" evidence="4">
    <location>
        <begin position="9"/>
        <end position="177"/>
    </location>
</feature>
<dbReference type="EMBL" id="DOLB01000090">
    <property type="protein sequence ID" value="HBT49284.1"/>
    <property type="molecule type" value="Genomic_DNA"/>
</dbReference>
<evidence type="ECO:0000256" key="3">
    <source>
        <dbReference type="ARBA" id="ARBA00023027"/>
    </source>
</evidence>
<dbReference type="GO" id="GO:0046872">
    <property type="term" value="F:metal ion binding"/>
    <property type="evidence" value="ECO:0007669"/>
    <property type="project" value="InterPro"/>
</dbReference>
<dbReference type="InterPro" id="IPR056798">
    <property type="entry name" value="ADH_Fe_C"/>
</dbReference>
<gene>
    <name evidence="6" type="ORF">DEA61_05575</name>
</gene>
<accession>A0A357VLN3</accession>
<sequence length="264" mass="28139">MDIKVYKMPTEIIMGRGASEKVGEKVKELNAKKAFIATDKGVVNAGLLNGIIESLKRENIEYVLFDEVESDPGIDMIERATEIAKKSGCEITIGVGGGSSMDSAKAVAAMVTNEGKIFDYIGIGKIKKPALPIIAIPTTAGTGSEATYWSVLTDKKTKFKTGVGSWYLMPTVAIVDPLLTKSVPPRVTAFTGMDALTHAMESYVCKAAQPISEALALHSMKLIARSLRKAVANGDDLDAREDMIMASTIAALAFNVTRLGLAHA</sequence>
<evidence type="ECO:0000256" key="1">
    <source>
        <dbReference type="ARBA" id="ARBA00007358"/>
    </source>
</evidence>
<dbReference type="Pfam" id="PF25137">
    <property type="entry name" value="ADH_Fe_C"/>
    <property type="match status" value="1"/>
</dbReference>
<evidence type="ECO:0000259" key="4">
    <source>
        <dbReference type="Pfam" id="PF00465"/>
    </source>
</evidence>
<dbReference type="Gene3D" id="3.40.50.1970">
    <property type="match status" value="1"/>
</dbReference>
<comment type="caution">
    <text evidence="6">The sequence shown here is derived from an EMBL/GenBank/DDBJ whole genome shotgun (WGS) entry which is preliminary data.</text>
</comment>
<proteinExistence type="inferred from homology"/>
<evidence type="ECO:0000256" key="2">
    <source>
        <dbReference type="ARBA" id="ARBA00023002"/>
    </source>
</evidence>
<evidence type="ECO:0000259" key="5">
    <source>
        <dbReference type="Pfam" id="PF25137"/>
    </source>
</evidence>
<organism evidence="6 7">
    <name type="scientific">Caldanaerobacter subterraneus</name>
    <dbReference type="NCBI Taxonomy" id="911092"/>
    <lineage>
        <taxon>Bacteria</taxon>
        <taxon>Bacillati</taxon>
        <taxon>Bacillota</taxon>
        <taxon>Clostridia</taxon>
        <taxon>Thermoanaerobacterales</taxon>
        <taxon>Thermoanaerobacteraceae</taxon>
        <taxon>Caldanaerobacter</taxon>
    </lineage>
</organism>
<dbReference type="PROSITE" id="PS00913">
    <property type="entry name" value="ADH_IRON_1"/>
    <property type="match status" value="1"/>
</dbReference>
<dbReference type="GO" id="GO:0004022">
    <property type="term" value="F:alcohol dehydrogenase (NAD+) activity"/>
    <property type="evidence" value="ECO:0007669"/>
    <property type="project" value="UniProtKB-ARBA"/>
</dbReference>